<dbReference type="AlphaFoldDB" id="A0AA94HRI2"/>
<dbReference type="EMBL" id="FPIW01000009">
    <property type="protein sequence ID" value="SFW32112.1"/>
    <property type="molecule type" value="Genomic_DNA"/>
</dbReference>
<protein>
    <submittedName>
        <fullName evidence="1">Uncharacterized protein</fullName>
    </submittedName>
</protein>
<evidence type="ECO:0000313" key="2">
    <source>
        <dbReference type="Proteomes" id="UP000182680"/>
    </source>
</evidence>
<dbReference type="Proteomes" id="UP000182680">
    <property type="component" value="Unassembled WGS sequence"/>
</dbReference>
<accession>A0AA94HRI2</accession>
<evidence type="ECO:0000313" key="1">
    <source>
        <dbReference type="EMBL" id="SFW32112.1"/>
    </source>
</evidence>
<name>A0AA94HRI2_DESDE</name>
<comment type="caution">
    <text evidence="1">The sequence shown here is derived from an EMBL/GenBank/DDBJ whole genome shotgun (WGS) entry which is preliminary data.</text>
</comment>
<proteinExistence type="predicted"/>
<sequence length="175" mass="19939">MRRTWWATVPCRRNRARAYAFRLCLASLPPPGRHGLPGRSRPHLCFRTGQKHRLATQPLLTPWHFEMPARRWRLSAAFACRFLSTVTAEACLADMALRYFSPYRLSPGKCPAGLTRFTVRIFAKNRTGQIAIANDCPLFCPSADLFAMPRFPADGRFLRVICGLPRLPQIFPPAR</sequence>
<gene>
    <name evidence="1" type="ORF">SAMN02910291_00815</name>
</gene>
<organism evidence="1 2">
    <name type="scientific">Desulfovibrio desulfuricans</name>
    <dbReference type="NCBI Taxonomy" id="876"/>
    <lineage>
        <taxon>Bacteria</taxon>
        <taxon>Pseudomonadati</taxon>
        <taxon>Thermodesulfobacteriota</taxon>
        <taxon>Desulfovibrionia</taxon>
        <taxon>Desulfovibrionales</taxon>
        <taxon>Desulfovibrionaceae</taxon>
        <taxon>Desulfovibrio</taxon>
    </lineage>
</organism>
<reference evidence="2" key="1">
    <citation type="submission" date="2016-11" db="EMBL/GenBank/DDBJ databases">
        <authorList>
            <person name="Jaros S."/>
            <person name="Januszkiewicz K."/>
            <person name="Wedrychowicz H."/>
        </authorList>
    </citation>
    <scope>NUCLEOTIDE SEQUENCE [LARGE SCALE GENOMIC DNA]</scope>
    <source>
        <strain evidence="2">DSM 7057</strain>
    </source>
</reference>